<accession>A0ABV1MRL5</accession>
<dbReference type="Pfam" id="PF04542">
    <property type="entry name" value="Sigma70_r2"/>
    <property type="match status" value="1"/>
</dbReference>
<dbReference type="EMBL" id="JBEGDG010000007">
    <property type="protein sequence ID" value="MEQ6355141.1"/>
    <property type="molecule type" value="Genomic_DNA"/>
</dbReference>
<proteinExistence type="predicted"/>
<dbReference type="InterPro" id="IPR014284">
    <property type="entry name" value="RNA_pol_sigma-70_dom"/>
</dbReference>
<dbReference type="InterPro" id="IPR013325">
    <property type="entry name" value="RNA_pol_sigma_r2"/>
</dbReference>
<dbReference type="Gene3D" id="1.20.120.1810">
    <property type="match status" value="1"/>
</dbReference>
<evidence type="ECO:0000313" key="3">
    <source>
        <dbReference type="Proteomes" id="UP001478862"/>
    </source>
</evidence>
<organism evidence="2 3">
    <name type="scientific">Lysinibacillus zambalensis</name>
    <dbReference type="NCBI Taxonomy" id="3160866"/>
    <lineage>
        <taxon>Bacteria</taxon>
        <taxon>Bacillati</taxon>
        <taxon>Bacillota</taxon>
        <taxon>Bacilli</taxon>
        <taxon>Bacillales</taxon>
        <taxon>Bacillaceae</taxon>
        <taxon>Lysinibacillus</taxon>
    </lineage>
</organism>
<feature type="domain" description="RNA polymerase sigma-70 region 2" evidence="1">
    <location>
        <begin position="25"/>
        <end position="95"/>
    </location>
</feature>
<sequence length="207" mass="24305">MEKLTNEELVELYQSEGKELAFEELYKRNQGLIFEVIKKFKGVKVINNEDVSSDCNLAFSKAAQTFDTSKNCKFSTYCYSNMVNEVLRSIKRETRVKRNSSEYKFTSLNEKVNEEGSFLIDILDSSDSDVLYKKDYTYLHNAIEYAKTWIHEKYHPYLLPLMFRKTTTIEVAPLIGVSPRTVHYTTTMFREHVREYIYHYSSGEIVS</sequence>
<reference evidence="2 3" key="1">
    <citation type="submission" date="2024-06" db="EMBL/GenBank/DDBJ databases">
        <title>Lysinibacillus zambalefons sp. nov., a Novel Firmicute Isolated from the Poon Bato Zambales Hyperalkaline Spring.</title>
        <authorList>
            <person name="Aja J.A."/>
            <person name="Lazaro J.E.H."/>
            <person name="Llorin L.D."/>
            <person name="Lim K.R."/>
            <person name="Teodosio J."/>
            <person name="Dalisay D.S."/>
        </authorList>
    </citation>
    <scope>NUCLEOTIDE SEQUENCE [LARGE SCALE GENOMIC DNA]</scope>
    <source>
        <strain evidence="2 3">M3</strain>
    </source>
</reference>
<gene>
    <name evidence="2" type="ORF">ABNX05_10980</name>
</gene>
<evidence type="ECO:0000313" key="2">
    <source>
        <dbReference type="EMBL" id="MEQ6355141.1"/>
    </source>
</evidence>
<protein>
    <submittedName>
        <fullName evidence="2">Sigma-70 family RNA polymerase sigma factor</fullName>
    </submittedName>
</protein>
<evidence type="ECO:0000259" key="1">
    <source>
        <dbReference type="Pfam" id="PF04542"/>
    </source>
</evidence>
<dbReference type="InterPro" id="IPR007627">
    <property type="entry name" value="RNA_pol_sigma70_r2"/>
</dbReference>
<dbReference type="Proteomes" id="UP001478862">
    <property type="component" value="Unassembled WGS sequence"/>
</dbReference>
<comment type="caution">
    <text evidence="2">The sequence shown here is derived from an EMBL/GenBank/DDBJ whole genome shotgun (WGS) entry which is preliminary data.</text>
</comment>
<dbReference type="NCBIfam" id="TIGR02937">
    <property type="entry name" value="sigma70-ECF"/>
    <property type="match status" value="1"/>
</dbReference>
<keyword evidence="3" id="KW-1185">Reference proteome</keyword>
<dbReference type="SUPFAM" id="SSF88946">
    <property type="entry name" value="Sigma2 domain of RNA polymerase sigma factors"/>
    <property type="match status" value="1"/>
</dbReference>
<name>A0ABV1MRL5_9BACI</name>
<dbReference type="RefSeq" id="WP_349659771.1">
    <property type="nucleotide sequence ID" value="NZ_JBEGDG010000007.1"/>
</dbReference>